<dbReference type="AlphaFoldDB" id="A0A811UP72"/>
<gene>
    <name evidence="1" type="ORF">CCAP1982_LOCUS9374</name>
</gene>
<comment type="caution">
    <text evidence="1">The sequence shown here is derived from an EMBL/GenBank/DDBJ whole genome shotgun (WGS) entry which is preliminary data.</text>
</comment>
<dbReference type="Proteomes" id="UP000606786">
    <property type="component" value="Unassembled WGS sequence"/>
</dbReference>
<dbReference type="EMBL" id="CAJHJT010000023">
    <property type="protein sequence ID" value="CAD7000899.1"/>
    <property type="molecule type" value="Genomic_DNA"/>
</dbReference>
<keyword evidence="2" id="KW-1185">Reference proteome</keyword>
<protein>
    <submittedName>
        <fullName evidence="1">(Mediterranean fruit fly) hypothetical protein</fullName>
    </submittedName>
</protein>
<proteinExistence type="predicted"/>
<name>A0A811UP72_CERCA</name>
<accession>A0A811UP72</accession>
<reference evidence="1" key="1">
    <citation type="submission" date="2020-11" db="EMBL/GenBank/DDBJ databases">
        <authorList>
            <person name="Whitehead M."/>
        </authorList>
    </citation>
    <scope>NUCLEOTIDE SEQUENCE</scope>
    <source>
        <strain evidence="1">EGII</strain>
    </source>
</reference>
<evidence type="ECO:0000313" key="1">
    <source>
        <dbReference type="EMBL" id="CAD7000899.1"/>
    </source>
</evidence>
<sequence>MDMTLLSSIIFVGTKSPLIIGESIPWNSNGIDGRGAFTRTPVIDIAGVPSAVKNSVTLRLMLLQRRTQISAFLVYAGLPQQNVESTTSTSAD</sequence>
<organism evidence="1 2">
    <name type="scientific">Ceratitis capitata</name>
    <name type="common">Mediterranean fruit fly</name>
    <name type="synonym">Tephritis capitata</name>
    <dbReference type="NCBI Taxonomy" id="7213"/>
    <lineage>
        <taxon>Eukaryota</taxon>
        <taxon>Metazoa</taxon>
        <taxon>Ecdysozoa</taxon>
        <taxon>Arthropoda</taxon>
        <taxon>Hexapoda</taxon>
        <taxon>Insecta</taxon>
        <taxon>Pterygota</taxon>
        <taxon>Neoptera</taxon>
        <taxon>Endopterygota</taxon>
        <taxon>Diptera</taxon>
        <taxon>Brachycera</taxon>
        <taxon>Muscomorpha</taxon>
        <taxon>Tephritoidea</taxon>
        <taxon>Tephritidae</taxon>
        <taxon>Ceratitis</taxon>
        <taxon>Ceratitis</taxon>
    </lineage>
</organism>
<evidence type="ECO:0000313" key="2">
    <source>
        <dbReference type="Proteomes" id="UP000606786"/>
    </source>
</evidence>